<reference evidence="10 11" key="1">
    <citation type="submission" date="2017-04" db="EMBL/GenBank/DDBJ databases">
        <authorList>
            <person name="Afonso C.L."/>
            <person name="Miller P.J."/>
            <person name="Scott M.A."/>
            <person name="Spackman E."/>
            <person name="Goraichik I."/>
            <person name="Dimitrov K.M."/>
            <person name="Suarez D.L."/>
            <person name="Swayne D.E."/>
        </authorList>
    </citation>
    <scope>NUCLEOTIDE SEQUENCE [LARGE SCALE GENOMIC DNA]</scope>
    <source>
        <strain evidence="10 11">CGMCC 1.10972</strain>
    </source>
</reference>
<dbReference type="OrthoDB" id="5458135at2"/>
<dbReference type="GO" id="GO:0016787">
    <property type="term" value="F:hydrolase activity"/>
    <property type="evidence" value="ECO:0007669"/>
    <property type="project" value="UniProtKB-KW"/>
</dbReference>
<gene>
    <name evidence="8" type="primary">vapC</name>
    <name evidence="10" type="ORF">SAMN06297251_10868</name>
</gene>
<evidence type="ECO:0000313" key="10">
    <source>
        <dbReference type="EMBL" id="SMC78622.1"/>
    </source>
</evidence>
<keyword evidence="11" id="KW-1185">Reference proteome</keyword>
<keyword evidence="8" id="KW-0800">Toxin</keyword>
<dbReference type="AlphaFoldDB" id="A0A1W2C140"/>
<dbReference type="RefSeq" id="WP_084410049.1">
    <property type="nucleotide sequence ID" value="NZ_FWXR01000008.1"/>
</dbReference>
<keyword evidence="3 8" id="KW-0540">Nuclease</keyword>
<evidence type="ECO:0000256" key="7">
    <source>
        <dbReference type="ARBA" id="ARBA00038093"/>
    </source>
</evidence>
<evidence type="ECO:0000256" key="6">
    <source>
        <dbReference type="ARBA" id="ARBA00022842"/>
    </source>
</evidence>
<dbReference type="Proteomes" id="UP000192656">
    <property type="component" value="Unassembled WGS sequence"/>
</dbReference>
<dbReference type="CDD" id="cd18731">
    <property type="entry name" value="PIN_NgFitB-like"/>
    <property type="match status" value="1"/>
</dbReference>
<evidence type="ECO:0000259" key="9">
    <source>
        <dbReference type="Pfam" id="PF01850"/>
    </source>
</evidence>
<dbReference type="GO" id="GO:0000287">
    <property type="term" value="F:magnesium ion binding"/>
    <property type="evidence" value="ECO:0007669"/>
    <property type="project" value="UniProtKB-UniRule"/>
</dbReference>
<feature type="domain" description="PIN" evidence="9">
    <location>
        <begin position="2"/>
        <end position="125"/>
    </location>
</feature>
<dbReference type="InterPro" id="IPR022907">
    <property type="entry name" value="VapC_family"/>
</dbReference>
<proteinExistence type="inferred from homology"/>
<dbReference type="PANTHER" id="PTHR33653:SF1">
    <property type="entry name" value="RIBONUCLEASE VAPC2"/>
    <property type="match status" value="1"/>
</dbReference>
<evidence type="ECO:0000256" key="2">
    <source>
        <dbReference type="ARBA" id="ARBA00022649"/>
    </source>
</evidence>
<dbReference type="SUPFAM" id="SSF88723">
    <property type="entry name" value="PIN domain-like"/>
    <property type="match status" value="1"/>
</dbReference>
<name>A0A1W2C140_9HYPH</name>
<dbReference type="GO" id="GO:0004540">
    <property type="term" value="F:RNA nuclease activity"/>
    <property type="evidence" value="ECO:0007669"/>
    <property type="project" value="InterPro"/>
</dbReference>
<dbReference type="InterPro" id="IPR002716">
    <property type="entry name" value="PIN_dom"/>
</dbReference>
<evidence type="ECO:0000256" key="4">
    <source>
        <dbReference type="ARBA" id="ARBA00022723"/>
    </source>
</evidence>
<evidence type="ECO:0000256" key="5">
    <source>
        <dbReference type="ARBA" id="ARBA00022801"/>
    </source>
</evidence>
<comment type="function">
    <text evidence="8">Toxic component of a toxin-antitoxin (TA) system. An RNase.</text>
</comment>
<dbReference type="HAMAP" id="MF_00265">
    <property type="entry name" value="VapC_Nob1"/>
    <property type="match status" value="1"/>
</dbReference>
<keyword evidence="6 8" id="KW-0460">Magnesium</keyword>
<keyword evidence="4 8" id="KW-0479">Metal-binding</keyword>
<evidence type="ECO:0000256" key="3">
    <source>
        <dbReference type="ARBA" id="ARBA00022722"/>
    </source>
</evidence>
<protein>
    <recommendedName>
        <fullName evidence="8">Ribonuclease VapC</fullName>
        <shortName evidence="8">RNase VapC</shortName>
        <ecNumber evidence="8">3.1.-.-</ecNumber>
    </recommendedName>
    <alternativeName>
        <fullName evidence="8">Toxin VapC</fullName>
    </alternativeName>
</protein>
<evidence type="ECO:0000313" key="11">
    <source>
        <dbReference type="Proteomes" id="UP000192656"/>
    </source>
</evidence>
<feature type="binding site" evidence="8">
    <location>
        <position position="5"/>
    </location>
    <ligand>
        <name>Mg(2+)</name>
        <dbReference type="ChEBI" id="CHEBI:18420"/>
    </ligand>
</feature>
<dbReference type="GO" id="GO:0090729">
    <property type="term" value="F:toxin activity"/>
    <property type="evidence" value="ECO:0007669"/>
    <property type="project" value="UniProtKB-KW"/>
</dbReference>
<dbReference type="EMBL" id="FWXR01000008">
    <property type="protein sequence ID" value="SMC78622.1"/>
    <property type="molecule type" value="Genomic_DNA"/>
</dbReference>
<dbReference type="InterPro" id="IPR050556">
    <property type="entry name" value="Type_II_TA_system_RNase"/>
</dbReference>
<sequence length="143" mass="15493">MIVLDTNVLSEMMKSSPDPNVSAWLNAQKRSTLWLTTITVAELRYGAARLAEGRRRAALEHLIDTYVDEGFPERIAAFDLAAASLFARHTADAARQGREIAGFADAAIAAIALSKGFSVATRDTGPFLAMGVDVINPWRVDDT</sequence>
<keyword evidence="2 8" id="KW-1277">Toxin-antitoxin system</keyword>
<dbReference type="InterPro" id="IPR029060">
    <property type="entry name" value="PIN-like_dom_sf"/>
</dbReference>
<comment type="similarity">
    <text evidence="7 8">Belongs to the PINc/VapC protein family.</text>
</comment>
<dbReference type="Pfam" id="PF01850">
    <property type="entry name" value="PIN"/>
    <property type="match status" value="1"/>
</dbReference>
<organism evidence="10 11">
    <name type="scientific">Fulvimarina manganoxydans</name>
    <dbReference type="NCBI Taxonomy" id="937218"/>
    <lineage>
        <taxon>Bacteria</taxon>
        <taxon>Pseudomonadati</taxon>
        <taxon>Pseudomonadota</taxon>
        <taxon>Alphaproteobacteria</taxon>
        <taxon>Hyphomicrobiales</taxon>
        <taxon>Aurantimonadaceae</taxon>
        <taxon>Fulvimarina</taxon>
    </lineage>
</organism>
<dbReference type="EC" id="3.1.-.-" evidence="8"/>
<feature type="binding site" evidence="8">
    <location>
        <position position="105"/>
    </location>
    <ligand>
        <name>Mg(2+)</name>
        <dbReference type="ChEBI" id="CHEBI:18420"/>
    </ligand>
</feature>
<dbReference type="STRING" id="937218.SAMN06297251_10868"/>
<comment type="cofactor">
    <cofactor evidence="1 8">
        <name>Mg(2+)</name>
        <dbReference type="ChEBI" id="CHEBI:18420"/>
    </cofactor>
</comment>
<dbReference type="Gene3D" id="3.40.50.1010">
    <property type="entry name" value="5'-nuclease"/>
    <property type="match status" value="1"/>
</dbReference>
<keyword evidence="5 8" id="KW-0378">Hydrolase</keyword>
<dbReference type="PANTHER" id="PTHR33653">
    <property type="entry name" value="RIBONUCLEASE VAPC2"/>
    <property type="match status" value="1"/>
</dbReference>
<evidence type="ECO:0000256" key="8">
    <source>
        <dbReference type="HAMAP-Rule" id="MF_00265"/>
    </source>
</evidence>
<evidence type="ECO:0000256" key="1">
    <source>
        <dbReference type="ARBA" id="ARBA00001946"/>
    </source>
</evidence>
<accession>A0A1W2C140</accession>